<keyword evidence="3 7" id="KW-0547">Nucleotide-binding</keyword>
<dbReference type="RefSeq" id="WP_213403724.1">
    <property type="nucleotide sequence ID" value="NZ_JAGIBT010000003.1"/>
</dbReference>
<dbReference type="GO" id="GO:0005524">
    <property type="term" value="F:ATP binding"/>
    <property type="evidence" value="ECO:0007669"/>
    <property type="project" value="UniProtKB-UniRule"/>
</dbReference>
<comment type="cofactor">
    <cofactor evidence="7">
        <name>Mg(2+)</name>
        <dbReference type="ChEBI" id="CHEBI:18420"/>
    </cofactor>
</comment>
<keyword evidence="4 7" id="KW-0067">ATP-binding</keyword>
<dbReference type="InterPro" id="IPR005190">
    <property type="entry name" value="GlnE_rpt_dom"/>
</dbReference>
<dbReference type="SUPFAM" id="SSF81301">
    <property type="entry name" value="Nucleotidyltransferase"/>
    <property type="match status" value="2"/>
</dbReference>
<reference evidence="10" key="1">
    <citation type="submission" date="2021-03" db="EMBL/GenBank/DDBJ databases">
        <title>Identification and antibiotic profiling of Wohlfahrtiimonas chitiniclastica, an underestimated human pathogen.</title>
        <authorList>
            <person name="Kopf A."/>
            <person name="Bunk B."/>
            <person name="Coldewey S."/>
            <person name="Gunzer F."/>
            <person name="Riedel T."/>
            <person name="Schroettner P."/>
        </authorList>
    </citation>
    <scope>NUCLEOTIDE SEQUENCE</scope>
    <source>
        <strain evidence="10">DSM 100917</strain>
    </source>
</reference>
<organism evidence="10 11">
    <name type="scientific">Wohlfahrtiimonas chitiniclastica</name>
    <dbReference type="NCBI Taxonomy" id="400946"/>
    <lineage>
        <taxon>Bacteria</taxon>
        <taxon>Pseudomonadati</taxon>
        <taxon>Pseudomonadota</taxon>
        <taxon>Gammaproteobacteria</taxon>
        <taxon>Cardiobacteriales</taxon>
        <taxon>Ignatzschineriaceae</taxon>
        <taxon>Wohlfahrtiimonas</taxon>
    </lineage>
</organism>
<dbReference type="InterPro" id="IPR023057">
    <property type="entry name" value="GlnE"/>
</dbReference>
<keyword evidence="5 7" id="KW-0460">Magnesium</keyword>
<dbReference type="GO" id="GO:0008882">
    <property type="term" value="F:[glutamate-ammonia-ligase] adenylyltransferase activity"/>
    <property type="evidence" value="ECO:0007669"/>
    <property type="project" value="UniProtKB-UniRule"/>
</dbReference>
<dbReference type="EC" id="2.7.7.42" evidence="7"/>
<dbReference type="PANTHER" id="PTHR30621">
    <property type="entry name" value="GLUTAMINE SYNTHETASE ADENYLYLTRANSFERASE"/>
    <property type="match status" value="1"/>
</dbReference>
<evidence type="ECO:0000256" key="7">
    <source>
        <dbReference type="HAMAP-Rule" id="MF_00802"/>
    </source>
</evidence>
<feature type="region of interest" description="Adenylyl transferase" evidence="7">
    <location>
        <begin position="423"/>
        <end position="930"/>
    </location>
</feature>
<evidence type="ECO:0000256" key="1">
    <source>
        <dbReference type="ARBA" id="ARBA00022679"/>
    </source>
</evidence>
<feature type="domain" description="PII-uridylyltransferase/Glutamine-synthetase adenylyltransferase" evidence="9">
    <location>
        <begin position="278"/>
        <end position="414"/>
    </location>
</feature>
<dbReference type="Proteomes" id="UP000680020">
    <property type="component" value="Unassembled WGS sequence"/>
</dbReference>
<dbReference type="GO" id="GO:0000820">
    <property type="term" value="P:regulation of glutamine family amino acid metabolic process"/>
    <property type="evidence" value="ECO:0007669"/>
    <property type="project" value="UniProtKB-UniRule"/>
</dbReference>
<dbReference type="EC" id="2.7.7.89" evidence="7"/>
<proteinExistence type="inferred from homology"/>
<evidence type="ECO:0000256" key="5">
    <source>
        <dbReference type="ARBA" id="ARBA00022842"/>
    </source>
</evidence>
<keyword evidence="6 7" id="KW-0511">Multifunctional enzyme</keyword>
<dbReference type="FunFam" id="3.30.460.10:FF:000009">
    <property type="entry name" value="Bifunctional glutamine synthetase adenylyltransferase/adenylyl-removing enzyme"/>
    <property type="match status" value="1"/>
</dbReference>
<dbReference type="GO" id="GO:0016874">
    <property type="term" value="F:ligase activity"/>
    <property type="evidence" value="ECO:0007669"/>
    <property type="project" value="UniProtKB-KW"/>
</dbReference>
<sequence>MLNYWLQFEERHPQLYHTVETHPDFLALNRLLESSPWAGRLILNRPERYLTDFLSQQWDAPLDLSSLVITANSEAEALPKLRTLRNQLLLKMAYRDINQIDDVLTINRDITRIADFFCQQALNLAYQFTTKNTQAPIDQHGQPIVPYIIGMGKMGGFELNFSSDIDLIFGYSGDDAHFFHKVARRFIHLLHTATEDGFVYRVDLRLRPFGSSGPIALSTVAMVSYYFQYGRDWERYALIKARVVAGNMTEGEHFLKEIHPFIYRKTIDYELVDALKNIKDMIQKEVILKDNHHNIKLGDGGIREIEFIAQVFQLIHGGKQTQLQTTEIMQALDVISTRYLSPETVSALKNAYIFYRLIENRLQMVHDEQTHTLPSTPAEQARLIHGLNITSWENFTKTLMYHQSIVHEEFENIFGAVTVQESDNHFTSLLKLLREPQEAIDFKKWFDLQNARESEQKSYLLWAFQKETFLKADLETQKSLTFILLHAFHYLETKQQHSAHTLNLFLDILASIAQTPRFIEWLHEYNSALIHVLDLCCHSTFLSRYLARFPKLFDELMVSMEDAKPFNHRKLSKALNTALEQPKATEEQRLNLLRDFLHKTVLKIAMADFSGKMPLMIVSDYLSELADTLLNKILRLAWSELSQKHGQPTSLRHKNGRPDFIIVAYGKLGGLELGYQSDLDIIFLHDAVEDQMTDGAHPIFNSDFFVKLAQKIIHYLTAQTASGRLYEVDMRLRPCGDSGLLVSSFERFKNYQANDAWIWEHQALIRARPITGSQTLSNAFNQFRKEILTRQRSIPHLKQEIIKMRQKLDKQFAAKQSDLARNLKYGKGGMIDIEFLVQYLVLSHAYHEPLLVRFTDNIRQLAALEALGRLSSWEAMVLRDTYRSIRKIQHYARLSDQETLQKPPELVESMQLVKEIHDKVFGQTSHKKIN</sequence>
<dbReference type="CDD" id="cd05401">
    <property type="entry name" value="NT_GlnE_GlnD_like"/>
    <property type="match status" value="2"/>
</dbReference>
<comment type="caution">
    <text evidence="10">The sequence shown here is derived from an EMBL/GenBank/DDBJ whole genome shotgun (WGS) entry which is preliminary data.</text>
</comment>
<dbReference type="HAMAP" id="MF_00802">
    <property type="entry name" value="GlnE"/>
    <property type="match status" value="1"/>
</dbReference>
<evidence type="ECO:0000259" key="9">
    <source>
        <dbReference type="Pfam" id="PF08335"/>
    </source>
</evidence>
<name>A0AB35BZ01_9GAMM</name>
<feature type="domain" description="Glutamate-ammonia ligase adenylyltransferase repeated" evidence="8">
    <location>
        <begin position="532"/>
        <end position="782"/>
    </location>
</feature>
<dbReference type="Gene3D" id="3.30.460.10">
    <property type="entry name" value="Beta Polymerase, domain 2"/>
    <property type="match status" value="2"/>
</dbReference>
<dbReference type="Pfam" id="PF03710">
    <property type="entry name" value="GlnE"/>
    <property type="match status" value="2"/>
</dbReference>
<keyword evidence="1 7" id="KW-0808">Transferase</keyword>
<evidence type="ECO:0000256" key="4">
    <source>
        <dbReference type="ARBA" id="ARBA00022840"/>
    </source>
</evidence>
<dbReference type="AlphaFoldDB" id="A0AB35BZ01"/>
<comment type="function">
    <text evidence="7">Involved in the regulation of glutamine synthetase GlnA, a key enzyme in the process to assimilate ammonia. When cellular nitrogen levels are high, the C-terminal adenylyl transferase (AT) inactivates GlnA by covalent transfer of an adenylyl group from ATP to specific tyrosine residue of GlnA, thus reducing its activity. Conversely, when nitrogen levels are low, the N-terminal adenylyl removase (AR) activates GlnA by removing the adenylyl group by phosphorolysis, increasing its activity. The regulatory region of GlnE binds the signal transduction protein PII (GlnB) which indicates the nitrogen status of the cell.</text>
</comment>
<feature type="region of interest" description="Adenylyl removase" evidence="7">
    <location>
        <begin position="1"/>
        <end position="416"/>
    </location>
</feature>
<keyword evidence="10" id="KW-0436">Ligase</keyword>
<evidence type="ECO:0000313" key="10">
    <source>
        <dbReference type="EMBL" id="MBS7824497.1"/>
    </source>
</evidence>
<evidence type="ECO:0000313" key="11">
    <source>
        <dbReference type="Proteomes" id="UP000680020"/>
    </source>
</evidence>
<gene>
    <name evidence="7 10" type="primary">glnE</name>
    <name evidence="10" type="ORF">J7561_04690</name>
</gene>
<protein>
    <recommendedName>
        <fullName evidence="7">Bifunctional glutamine synthetase adenylyltransferase/adenylyl-removing enzyme</fullName>
    </recommendedName>
    <alternativeName>
        <fullName evidence="7">ATP:glutamine synthetase adenylyltransferase</fullName>
    </alternativeName>
    <alternativeName>
        <fullName evidence="7">ATase</fullName>
    </alternativeName>
    <domain>
        <recommendedName>
            <fullName evidence="7">Glutamine synthetase adenylyl-L-tyrosine phosphorylase</fullName>
            <ecNumber evidence="7">2.7.7.89</ecNumber>
        </recommendedName>
        <alternativeName>
            <fullName evidence="7">Adenylyl removase</fullName>
            <shortName evidence="7">AR</shortName>
            <shortName evidence="7">AT-N</shortName>
        </alternativeName>
    </domain>
    <domain>
        <recommendedName>
            <fullName evidence="7">Glutamine synthetase adenylyl transferase</fullName>
            <ecNumber evidence="7">2.7.7.42</ecNumber>
        </recommendedName>
        <alternativeName>
            <fullName evidence="7">Adenylyl transferase</fullName>
            <shortName evidence="7">AT</shortName>
            <shortName evidence="7">AT-C</shortName>
        </alternativeName>
    </domain>
</protein>
<dbReference type="GO" id="GO:0000287">
    <property type="term" value="F:magnesium ion binding"/>
    <property type="evidence" value="ECO:0007669"/>
    <property type="project" value="UniProtKB-UniRule"/>
</dbReference>
<dbReference type="SUPFAM" id="SSF81593">
    <property type="entry name" value="Nucleotidyltransferase substrate binding subunit/domain"/>
    <property type="match status" value="2"/>
</dbReference>
<accession>A0AB35BZ01</accession>
<feature type="domain" description="PII-uridylyltransferase/Glutamine-synthetase adenylyltransferase" evidence="9">
    <location>
        <begin position="803"/>
        <end position="894"/>
    </location>
</feature>
<keyword evidence="2 7" id="KW-0548">Nucleotidyltransferase</keyword>
<evidence type="ECO:0000256" key="6">
    <source>
        <dbReference type="ARBA" id="ARBA00023268"/>
    </source>
</evidence>
<dbReference type="InterPro" id="IPR043519">
    <property type="entry name" value="NT_sf"/>
</dbReference>
<comment type="catalytic activity">
    <reaction evidence="7">
        <text>[glutamine synthetase]-L-tyrosine + ATP = [glutamine synthetase]-O(4)-(5'-adenylyl)-L-tyrosine + diphosphate</text>
        <dbReference type="Rhea" id="RHEA:18589"/>
        <dbReference type="Rhea" id="RHEA-COMP:10660"/>
        <dbReference type="Rhea" id="RHEA-COMP:10661"/>
        <dbReference type="ChEBI" id="CHEBI:30616"/>
        <dbReference type="ChEBI" id="CHEBI:33019"/>
        <dbReference type="ChEBI" id="CHEBI:46858"/>
        <dbReference type="ChEBI" id="CHEBI:83624"/>
        <dbReference type="EC" id="2.7.7.42"/>
    </reaction>
</comment>
<evidence type="ECO:0000259" key="8">
    <source>
        <dbReference type="Pfam" id="PF03710"/>
    </source>
</evidence>
<evidence type="ECO:0000256" key="3">
    <source>
        <dbReference type="ARBA" id="ARBA00022741"/>
    </source>
</evidence>
<dbReference type="Gene3D" id="1.20.120.330">
    <property type="entry name" value="Nucleotidyltransferases domain 2"/>
    <property type="match status" value="2"/>
</dbReference>
<dbReference type="GO" id="GO:0005829">
    <property type="term" value="C:cytosol"/>
    <property type="evidence" value="ECO:0007669"/>
    <property type="project" value="TreeGrafter"/>
</dbReference>
<dbReference type="NCBIfam" id="NF008292">
    <property type="entry name" value="PRK11072.1"/>
    <property type="match status" value="1"/>
</dbReference>
<evidence type="ECO:0000256" key="2">
    <source>
        <dbReference type="ARBA" id="ARBA00022695"/>
    </source>
</evidence>
<comment type="catalytic activity">
    <reaction evidence="7">
        <text>[glutamine synthetase]-O(4)-(5'-adenylyl)-L-tyrosine + phosphate = [glutamine synthetase]-L-tyrosine + ADP</text>
        <dbReference type="Rhea" id="RHEA:43716"/>
        <dbReference type="Rhea" id="RHEA-COMP:10660"/>
        <dbReference type="Rhea" id="RHEA-COMP:10661"/>
        <dbReference type="ChEBI" id="CHEBI:43474"/>
        <dbReference type="ChEBI" id="CHEBI:46858"/>
        <dbReference type="ChEBI" id="CHEBI:83624"/>
        <dbReference type="ChEBI" id="CHEBI:456216"/>
        <dbReference type="EC" id="2.7.7.89"/>
    </reaction>
</comment>
<comment type="similarity">
    <text evidence="7">Belongs to the GlnE family.</text>
</comment>
<dbReference type="Pfam" id="PF08335">
    <property type="entry name" value="GlnD_UR_UTase"/>
    <property type="match status" value="2"/>
</dbReference>
<dbReference type="FunFam" id="1.20.120.330:FF:000005">
    <property type="entry name" value="Bifunctional glutamine synthetase adenylyltransferase/adenylyl-removing enzyme"/>
    <property type="match status" value="1"/>
</dbReference>
<dbReference type="GO" id="GO:0047388">
    <property type="term" value="F:[glutamine synthetase]-adenylyl-L-tyrosine phosphorylase activity"/>
    <property type="evidence" value="ECO:0007669"/>
    <property type="project" value="UniProtKB-EC"/>
</dbReference>
<dbReference type="PANTHER" id="PTHR30621:SF0">
    <property type="entry name" value="BIFUNCTIONAL GLUTAMINE SYNTHETASE ADENYLYLTRANSFERASE_ADENYLYL-REMOVING ENZYME"/>
    <property type="match status" value="1"/>
</dbReference>
<feature type="domain" description="Glutamate-ammonia ligase adenylyltransferase repeated" evidence="8">
    <location>
        <begin position="59"/>
        <end position="256"/>
    </location>
</feature>
<dbReference type="EMBL" id="JAGIBU010000003">
    <property type="protein sequence ID" value="MBS7824497.1"/>
    <property type="molecule type" value="Genomic_DNA"/>
</dbReference>
<dbReference type="InterPro" id="IPR013546">
    <property type="entry name" value="PII_UdlTrfase/GS_AdlTrfase"/>
</dbReference>